<name>A0A1I5SUL5_9PSEU</name>
<dbReference type="STRING" id="587909.SAMN05421810_103275"/>
<gene>
    <name evidence="2" type="ORF">SAMN05421810_103275</name>
</gene>
<evidence type="ECO:0000256" key="1">
    <source>
        <dbReference type="SAM" id="MobiDB-lite"/>
    </source>
</evidence>
<organism evidence="2 3">
    <name type="scientific">Amycolatopsis arida</name>
    <dbReference type="NCBI Taxonomy" id="587909"/>
    <lineage>
        <taxon>Bacteria</taxon>
        <taxon>Bacillati</taxon>
        <taxon>Actinomycetota</taxon>
        <taxon>Actinomycetes</taxon>
        <taxon>Pseudonocardiales</taxon>
        <taxon>Pseudonocardiaceae</taxon>
        <taxon>Amycolatopsis</taxon>
    </lineage>
</organism>
<feature type="compositionally biased region" description="Low complexity" evidence="1">
    <location>
        <begin position="170"/>
        <end position="181"/>
    </location>
</feature>
<feature type="compositionally biased region" description="Basic and acidic residues" evidence="1">
    <location>
        <begin position="8"/>
        <end position="17"/>
    </location>
</feature>
<protein>
    <submittedName>
        <fullName evidence="2">Uncharacterized protein</fullName>
    </submittedName>
</protein>
<dbReference type="Proteomes" id="UP000198727">
    <property type="component" value="Unassembled WGS sequence"/>
</dbReference>
<proteinExistence type="predicted"/>
<dbReference type="AlphaFoldDB" id="A0A1I5SUL5"/>
<keyword evidence="3" id="KW-1185">Reference proteome</keyword>
<reference evidence="3" key="1">
    <citation type="submission" date="2016-10" db="EMBL/GenBank/DDBJ databases">
        <authorList>
            <person name="Varghese N."/>
            <person name="Submissions S."/>
        </authorList>
    </citation>
    <scope>NUCLEOTIDE SEQUENCE [LARGE SCALE GENOMIC DNA]</scope>
    <source>
        <strain evidence="3">CGMCC 4.5579</strain>
    </source>
</reference>
<dbReference type="EMBL" id="FOWW01000003">
    <property type="protein sequence ID" value="SFP74311.1"/>
    <property type="molecule type" value="Genomic_DNA"/>
</dbReference>
<feature type="compositionally biased region" description="Basic residues" evidence="1">
    <location>
        <begin position="146"/>
        <end position="169"/>
    </location>
</feature>
<sequence>MSLAPRAAELHGGDHAPARGSEIPSGTVVPRAEHLVRPPWPGCPQPARNVDDVPSGSAFSATQQQRQIDWTWGRPPGSGGGCSRGVARARRIPRLSRLCGRCSARSAAVLPPTVPPSQVPGGVRGDRCRLLSVLAAGDHGMPTWRTGHRRGSPAAGRRRAGRPTTRRARPGAGRRPPASSAARRRPRRSSGTSTDRGECRGATTNGRCGHGQELGPRVPSANRTRRALGQPDSACPRPTGLGVPSSRLGRCRRAAKGRAGASSQMSSVP</sequence>
<evidence type="ECO:0000313" key="2">
    <source>
        <dbReference type="EMBL" id="SFP74311.1"/>
    </source>
</evidence>
<feature type="region of interest" description="Disordered" evidence="1">
    <location>
        <begin position="139"/>
        <end position="269"/>
    </location>
</feature>
<evidence type="ECO:0000313" key="3">
    <source>
        <dbReference type="Proteomes" id="UP000198727"/>
    </source>
</evidence>
<feature type="region of interest" description="Disordered" evidence="1">
    <location>
        <begin position="1"/>
        <end position="27"/>
    </location>
</feature>
<accession>A0A1I5SUL5</accession>